<dbReference type="AlphaFoldDB" id="A0A146JYC4"/>
<name>A0A146JYC4_9EUKA</name>
<evidence type="ECO:0000313" key="1">
    <source>
        <dbReference type="EMBL" id="JAP88715.1"/>
    </source>
</evidence>
<feature type="non-terminal residue" evidence="1">
    <location>
        <position position="314"/>
    </location>
</feature>
<organism evidence="1">
    <name type="scientific">Trepomonas sp. PC1</name>
    <dbReference type="NCBI Taxonomy" id="1076344"/>
    <lineage>
        <taxon>Eukaryota</taxon>
        <taxon>Metamonada</taxon>
        <taxon>Diplomonadida</taxon>
        <taxon>Hexamitidae</taxon>
        <taxon>Hexamitinae</taxon>
        <taxon>Trepomonas</taxon>
    </lineage>
</organism>
<protein>
    <submittedName>
        <fullName evidence="1">Uncharacterized protein</fullName>
    </submittedName>
</protein>
<sequence>FEYYRSIFRCKSQFITDLFANLMISQPLPLKYQSALSAEGIEYFFTSTLQTWINPNEQFLKLISQKMESVSDLPEAVITLIKYMMYLDCHDLLIIQKLATLVSQKLNFNLVSEEDLFQLRPSDLSWNFPILRSEQRFAQQTFSLEYMQLEKSKTELRKDFYLIEVLQVQVRFSKLFRVQNPPRCTILQCSSNEKGLQVEIDNFIHKTVFSQNKLRFQDQAEFSSVQQIYLKQKIAFQDEFYKVDFIDYQSKIFIQKKLRYLKRIQEKIGLKSKQKSGLIKEDDIQHVKVSVEEACKRVLIQYEIYRAQGGKQLL</sequence>
<reference evidence="1" key="1">
    <citation type="submission" date="2015-07" db="EMBL/GenBank/DDBJ databases">
        <title>Adaptation to a free-living lifestyle via gene acquisitions in the diplomonad Trepomonas sp. PC1.</title>
        <authorList>
            <person name="Xu F."/>
            <person name="Jerlstrom-Hultqvist J."/>
            <person name="Kolisko M."/>
            <person name="Simpson A.G.B."/>
            <person name="Roger A.J."/>
            <person name="Svard S.G."/>
            <person name="Andersson J.O."/>
        </authorList>
    </citation>
    <scope>NUCLEOTIDE SEQUENCE</scope>
    <source>
        <strain evidence="1">PC1</strain>
    </source>
</reference>
<dbReference type="EMBL" id="GDID01007891">
    <property type="protein sequence ID" value="JAP88715.1"/>
    <property type="molecule type" value="Transcribed_RNA"/>
</dbReference>
<gene>
    <name evidence="1" type="ORF">TPC1_31790</name>
</gene>
<feature type="non-terminal residue" evidence="1">
    <location>
        <position position="1"/>
    </location>
</feature>
<proteinExistence type="predicted"/>
<accession>A0A146JYC4</accession>